<keyword evidence="3" id="KW-0067">ATP-binding</keyword>
<dbReference type="InterPro" id="IPR027417">
    <property type="entry name" value="P-loop_NTPase"/>
</dbReference>
<reference evidence="3 4" key="1">
    <citation type="submission" date="2020-06" db="EMBL/GenBank/DDBJ databases">
        <title>Actinomadura xiongansis sp. nov., isolated from soil of Baiyangdian.</title>
        <authorList>
            <person name="Zhang X."/>
        </authorList>
    </citation>
    <scope>NUCLEOTIDE SEQUENCE [LARGE SCALE GENOMIC DNA]</scope>
    <source>
        <strain evidence="3 4">HBUM206468</strain>
    </source>
</reference>
<dbReference type="PIRSF" id="PIRSF003073">
    <property type="entry name" value="DNAC_TnpB_IstB"/>
    <property type="match status" value="1"/>
</dbReference>
<comment type="caution">
    <text evidence="3">The sequence shown here is derived from an EMBL/GenBank/DDBJ whole genome shotgun (WGS) entry which is preliminary data.</text>
</comment>
<protein>
    <submittedName>
        <fullName evidence="3">ATP-binding protein</fullName>
    </submittedName>
</protein>
<keyword evidence="3" id="KW-0547">Nucleotide-binding</keyword>
<evidence type="ECO:0000259" key="2">
    <source>
        <dbReference type="Pfam" id="PF01695"/>
    </source>
</evidence>
<keyword evidence="4" id="KW-1185">Reference proteome</keyword>
<feature type="region of interest" description="Disordered" evidence="1">
    <location>
        <begin position="248"/>
        <end position="280"/>
    </location>
</feature>
<evidence type="ECO:0000256" key="1">
    <source>
        <dbReference type="SAM" id="MobiDB-lite"/>
    </source>
</evidence>
<dbReference type="EMBL" id="JABVEC010000010">
    <property type="protein sequence ID" value="MBC6466780.1"/>
    <property type="molecule type" value="Genomic_DNA"/>
</dbReference>
<proteinExistence type="predicted"/>
<gene>
    <name evidence="3" type="ORF">HKK74_14895</name>
</gene>
<sequence length="280" mass="31380">MATTNKPAKSTVTDPIGPELKQILRHLKLGKMLDTLPERLALAKQQHLGHADFLELVLADEHSRREAKSAQLRSRTAGLDPGMRLDTWDETAAVHYDRQLWNELTSLRFLDGPHGALVLGPVGVGKTHLASALGHIAIRRRRTVHASRADKLFKRLKAARLDNTLEAEMRRLAHVELLIIDDFALQGLDSVETTDFYELVVERHRKAATVVTSNREPAEWLAMMADPLLAQSAVDRLTSTAHELIVEGESYRQRQRPSHHNQPTDTGVFVDAKNGDHHAR</sequence>
<dbReference type="Proteomes" id="UP000805614">
    <property type="component" value="Unassembled WGS sequence"/>
</dbReference>
<evidence type="ECO:0000313" key="4">
    <source>
        <dbReference type="Proteomes" id="UP000805614"/>
    </source>
</evidence>
<dbReference type="PANTHER" id="PTHR30050">
    <property type="entry name" value="CHROMOSOMAL REPLICATION INITIATOR PROTEIN DNAA"/>
    <property type="match status" value="1"/>
</dbReference>
<dbReference type="SUPFAM" id="SSF52540">
    <property type="entry name" value="P-loop containing nucleoside triphosphate hydrolases"/>
    <property type="match status" value="1"/>
</dbReference>
<dbReference type="RefSeq" id="WP_187243805.1">
    <property type="nucleotide sequence ID" value="NZ_BAAAOK010000027.1"/>
</dbReference>
<accession>A0ABR7LQM6</accession>
<dbReference type="Gene3D" id="3.40.50.300">
    <property type="entry name" value="P-loop containing nucleotide triphosphate hydrolases"/>
    <property type="match status" value="1"/>
</dbReference>
<dbReference type="InterPro" id="IPR002611">
    <property type="entry name" value="IstB_ATP-bd"/>
</dbReference>
<evidence type="ECO:0000313" key="3">
    <source>
        <dbReference type="EMBL" id="MBC6466780.1"/>
    </source>
</evidence>
<dbReference type="InterPro" id="IPR028350">
    <property type="entry name" value="DNAC/IstB-like"/>
</dbReference>
<feature type="domain" description="IstB-like ATP-binding" evidence="2">
    <location>
        <begin position="24"/>
        <end position="256"/>
    </location>
</feature>
<dbReference type="CDD" id="cd00009">
    <property type="entry name" value="AAA"/>
    <property type="match status" value="1"/>
</dbReference>
<dbReference type="Pfam" id="PF01695">
    <property type="entry name" value="IstB_IS21"/>
    <property type="match status" value="1"/>
</dbReference>
<dbReference type="PANTHER" id="PTHR30050:SF4">
    <property type="entry name" value="ATP-BINDING PROTEIN RV3427C IN INSERTION SEQUENCE-RELATED"/>
    <property type="match status" value="1"/>
</dbReference>
<dbReference type="GO" id="GO:0005524">
    <property type="term" value="F:ATP binding"/>
    <property type="evidence" value="ECO:0007669"/>
    <property type="project" value="UniProtKB-KW"/>
</dbReference>
<name>A0ABR7LQM6_9ACTN</name>
<organism evidence="3 4">
    <name type="scientific">Actinomadura alba</name>
    <dbReference type="NCBI Taxonomy" id="406431"/>
    <lineage>
        <taxon>Bacteria</taxon>
        <taxon>Bacillati</taxon>
        <taxon>Actinomycetota</taxon>
        <taxon>Actinomycetes</taxon>
        <taxon>Streptosporangiales</taxon>
        <taxon>Thermomonosporaceae</taxon>
        <taxon>Actinomadura</taxon>
    </lineage>
</organism>